<evidence type="ECO:0008006" key="6">
    <source>
        <dbReference type="Google" id="ProtNLM"/>
    </source>
</evidence>
<dbReference type="InParanoid" id="H2XU39"/>
<dbReference type="STRING" id="7719.ENSCINP00000033173"/>
<dbReference type="GO" id="GO:1990904">
    <property type="term" value="C:ribonucleoprotein complex"/>
    <property type="evidence" value="ECO:0007669"/>
    <property type="project" value="UniProtKB-KW"/>
</dbReference>
<accession>H2XU39</accession>
<sequence>MNWARKALFNKKSARILVRCVSMAGTNNSINWIRPRVGPKAVLLRYDKAVQAKVLFVEDKKIRSIK</sequence>
<comment type="similarity">
    <text evidence="1">Belongs to the bacterial ribosomal protein bL33 family.</text>
</comment>
<dbReference type="HOGENOM" id="CLU_190949_1_2_1"/>
<dbReference type="InterPro" id="IPR052008">
    <property type="entry name" value="Mitoribosomal_protein_bL33"/>
</dbReference>
<organism evidence="4 5">
    <name type="scientific">Ciona intestinalis</name>
    <name type="common">Transparent sea squirt</name>
    <name type="synonym">Ascidia intestinalis</name>
    <dbReference type="NCBI Taxonomy" id="7719"/>
    <lineage>
        <taxon>Eukaryota</taxon>
        <taxon>Metazoa</taxon>
        <taxon>Chordata</taxon>
        <taxon>Tunicata</taxon>
        <taxon>Ascidiacea</taxon>
        <taxon>Phlebobranchia</taxon>
        <taxon>Cionidae</taxon>
        <taxon>Ciona</taxon>
    </lineage>
</organism>
<protein>
    <recommendedName>
        <fullName evidence="6">39S ribosomal protein L33, mitochondrial</fullName>
    </recommendedName>
</protein>
<reference evidence="4" key="2">
    <citation type="journal article" date="2008" name="Genome Biol.">
        <title>Improved genome assembly and evidence-based global gene model set for the chordate Ciona intestinalis: new insight into intron and operon populations.</title>
        <authorList>
            <person name="Satou Y."/>
            <person name="Mineta K."/>
            <person name="Ogasawara M."/>
            <person name="Sasakura Y."/>
            <person name="Shoguchi E."/>
            <person name="Ueno K."/>
            <person name="Yamada L."/>
            <person name="Matsumoto J."/>
            <person name="Wasserscheid J."/>
            <person name="Dewar K."/>
            <person name="Wiley G.B."/>
            <person name="Macmil S.L."/>
            <person name="Roe B.A."/>
            <person name="Zeller R.W."/>
            <person name="Hastings K.E."/>
            <person name="Lemaire P."/>
            <person name="Lindquist E."/>
            <person name="Endo T."/>
            <person name="Hotta K."/>
            <person name="Inaba K."/>
        </authorList>
    </citation>
    <scope>NUCLEOTIDE SEQUENCE [LARGE SCALE GENOMIC DNA]</scope>
    <source>
        <strain evidence="4">wild type</strain>
    </source>
</reference>
<keyword evidence="3" id="KW-0687">Ribonucleoprotein</keyword>
<reference evidence="4" key="4">
    <citation type="submission" date="2025-09" db="UniProtKB">
        <authorList>
            <consortium name="Ensembl"/>
        </authorList>
    </citation>
    <scope>IDENTIFICATION</scope>
</reference>
<evidence type="ECO:0000256" key="1">
    <source>
        <dbReference type="ARBA" id="ARBA00007596"/>
    </source>
</evidence>
<name>H2XU39_CIOIN</name>
<keyword evidence="2" id="KW-0689">Ribosomal protein</keyword>
<evidence type="ECO:0000256" key="3">
    <source>
        <dbReference type="ARBA" id="ARBA00023274"/>
    </source>
</evidence>
<evidence type="ECO:0000313" key="5">
    <source>
        <dbReference type="Proteomes" id="UP000008144"/>
    </source>
</evidence>
<dbReference type="EMBL" id="EAAA01002494">
    <property type="status" value="NOT_ANNOTATED_CDS"/>
    <property type="molecule type" value="Genomic_DNA"/>
</dbReference>
<dbReference type="Gene3D" id="2.20.28.120">
    <property type="entry name" value="Ribosomal protein L33"/>
    <property type="match status" value="1"/>
</dbReference>
<proteinExistence type="inferred from homology"/>
<dbReference type="PANTHER" id="PTHR47037:SF1">
    <property type="entry name" value="LARGE RIBOSOMAL SUBUNIT PROTEIN BL33M"/>
    <property type="match status" value="1"/>
</dbReference>
<reference evidence="5" key="1">
    <citation type="journal article" date="2002" name="Science">
        <title>The draft genome of Ciona intestinalis: insights into chordate and vertebrate origins.</title>
        <authorList>
            <person name="Dehal P."/>
            <person name="Satou Y."/>
            <person name="Campbell R.K."/>
            <person name="Chapman J."/>
            <person name="Degnan B."/>
            <person name="De Tomaso A."/>
            <person name="Davidson B."/>
            <person name="Di Gregorio A."/>
            <person name="Gelpke M."/>
            <person name="Goodstein D.M."/>
            <person name="Harafuji N."/>
            <person name="Hastings K.E."/>
            <person name="Ho I."/>
            <person name="Hotta K."/>
            <person name="Huang W."/>
            <person name="Kawashima T."/>
            <person name="Lemaire P."/>
            <person name="Martinez D."/>
            <person name="Meinertzhagen I.A."/>
            <person name="Necula S."/>
            <person name="Nonaka M."/>
            <person name="Putnam N."/>
            <person name="Rash S."/>
            <person name="Saiga H."/>
            <person name="Satake M."/>
            <person name="Terry A."/>
            <person name="Yamada L."/>
            <person name="Wang H.G."/>
            <person name="Awazu S."/>
            <person name="Azumi K."/>
            <person name="Boore J."/>
            <person name="Branno M."/>
            <person name="Chin-Bow S."/>
            <person name="DeSantis R."/>
            <person name="Doyle S."/>
            <person name="Francino P."/>
            <person name="Keys D.N."/>
            <person name="Haga S."/>
            <person name="Hayashi H."/>
            <person name="Hino K."/>
            <person name="Imai K.S."/>
            <person name="Inaba K."/>
            <person name="Kano S."/>
            <person name="Kobayashi K."/>
            <person name="Kobayashi M."/>
            <person name="Lee B.I."/>
            <person name="Makabe K.W."/>
            <person name="Manohar C."/>
            <person name="Matassi G."/>
            <person name="Medina M."/>
            <person name="Mochizuki Y."/>
            <person name="Mount S."/>
            <person name="Morishita T."/>
            <person name="Miura S."/>
            <person name="Nakayama A."/>
            <person name="Nishizaka S."/>
            <person name="Nomoto H."/>
            <person name="Ohta F."/>
            <person name="Oishi K."/>
            <person name="Rigoutsos I."/>
            <person name="Sano M."/>
            <person name="Sasaki A."/>
            <person name="Sasakura Y."/>
            <person name="Shoguchi E."/>
            <person name="Shin-i T."/>
            <person name="Spagnuolo A."/>
            <person name="Stainier D."/>
            <person name="Suzuki M.M."/>
            <person name="Tassy O."/>
            <person name="Takatori N."/>
            <person name="Tokuoka M."/>
            <person name="Yagi K."/>
            <person name="Yoshizaki F."/>
            <person name="Wada S."/>
            <person name="Zhang C."/>
            <person name="Hyatt P.D."/>
            <person name="Larimer F."/>
            <person name="Detter C."/>
            <person name="Doggett N."/>
            <person name="Glavina T."/>
            <person name="Hawkins T."/>
            <person name="Richardson P."/>
            <person name="Lucas S."/>
            <person name="Kohara Y."/>
            <person name="Levine M."/>
            <person name="Satoh N."/>
            <person name="Rokhsar D.S."/>
        </authorList>
    </citation>
    <scope>NUCLEOTIDE SEQUENCE [LARGE SCALE GENOMIC DNA]</scope>
</reference>
<dbReference type="Proteomes" id="UP000008144">
    <property type="component" value="Chromosome 7"/>
</dbReference>
<evidence type="ECO:0000256" key="2">
    <source>
        <dbReference type="ARBA" id="ARBA00022980"/>
    </source>
</evidence>
<dbReference type="GO" id="GO:0005840">
    <property type="term" value="C:ribosome"/>
    <property type="evidence" value="ECO:0007669"/>
    <property type="project" value="UniProtKB-KW"/>
</dbReference>
<dbReference type="GO" id="GO:0005739">
    <property type="term" value="C:mitochondrion"/>
    <property type="evidence" value="ECO:0000318"/>
    <property type="project" value="GO_Central"/>
</dbReference>
<keyword evidence="5" id="KW-1185">Reference proteome</keyword>
<dbReference type="PANTHER" id="PTHR47037">
    <property type="entry name" value="39S RIBOSOMAL PROTEIN L33, MITOCHONDRIAL"/>
    <property type="match status" value="1"/>
</dbReference>
<dbReference type="AlphaFoldDB" id="H2XU39"/>
<evidence type="ECO:0000313" key="4">
    <source>
        <dbReference type="Ensembl" id="ENSCINP00000033173.1"/>
    </source>
</evidence>
<dbReference type="InterPro" id="IPR038584">
    <property type="entry name" value="Ribosomal_bL33_sf"/>
</dbReference>
<reference evidence="4" key="3">
    <citation type="submission" date="2025-08" db="UniProtKB">
        <authorList>
            <consortium name="Ensembl"/>
        </authorList>
    </citation>
    <scope>IDENTIFICATION</scope>
</reference>
<dbReference type="Ensembl" id="ENSCINT00000035456.1">
    <property type="protein sequence ID" value="ENSCINP00000033173.1"/>
    <property type="gene ID" value="ENSCING00000023754.1"/>
</dbReference>